<organism evidence="1 2">
    <name type="scientific">Ligilactobacillus salivarius</name>
    <dbReference type="NCBI Taxonomy" id="1624"/>
    <lineage>
        <taxon>Bacteria</taxon>
        <taxon>Bacillati</taxon>
        <taxon>Bacillota</taxon>
        <taxon>Bacilli</taxon>
        <taxon>Lactobacillales</taxon>
        <taxon>Lactobacillaceae</taxon>
        <taxon>Ligilactobacillus</taxon>
    </lineage>
</organism>
<dbReference type="KEGG" id="lsj:LSJ_3021"/>
<accession>A0A089QL11</accession>
<geneLocation type="plasmid" evidence="1 2">
    <name>pMP1046B</name>
</geneLocation>
<name>A0A089QL11_9LACO</name>
<dbReference type="AlphaFoldDB" id="A0A089QL11"/>
<dbReference type="Proteomes" id="UP000029488">
    <property type="component" value="Plasmid pMP1046B"/>
</dbReference>
<evidence type="ECO:0000313" key="2">
    <source>
        <dbReference type="Proteomes" id="UP000029488"/>
    </source>
</evidence>
<dbReference type="EMBL" id="CP007648">
    <property type="protein sequence ID" value="AIR11641.1"/>
    <property type="molecule type" value="Genomic_DNA"/>
</dbReference>
<protein>
    <submittedName>
        <fullName evidence="1">Uncharacterized protein</fullName>
    </submittedName>
</protein>
<gene>
    <name evidence="1" type="ORF">LSJ_3021</name>
</gene>
<proteinExistence type="predicted"/>
<keyword evidence="1" id="KW-0614">Plasmid</keyword>
<reference evidence="1 2" key="1">
    <citation type="journal article" date="2014" name="BMC Genomics">
        <title>Unusual genome complexity in Lactobacillus salivarius JCM1046.</title>
        <authorList>
            <person name="Raftis E.J."/>
            <person name="Forde B.M."/>
            <person name="Claesson M.J."/>
            <person name="O'Toole P.W."/>
        </authorList>
    </citation>
    <scope>NUCLEOTIDE SEQUENCE [LARGE SCALE GENOMIC DNA]</scope>
    <source>
        <strain evidence="1 2">JCM1046</strain>
        <plasmid evidence="1 2">pMP1046B</plasmid>
    </source>
</reference>
<evidence type="ECO:0000313" key="1">
    <source>
        <dbReference type="EMBL" id="AIR11641.1"/>
    </source>
</evidence>
<sequence>MVTKMKNTIQVNNVSNKVLEMLVDDFENKYSFDTSYFVDFIFYGVKEKILGMKPMKYIIVLSNANKIILTDDNQLYEDMYKNNFKEYMEN</sequence>